<gene>
    <name evidence="1" type="ORF">CYL20_07335</name>
</gene>
<accession>A0A2L1J798</accession>
<name>A0A2L1J798_9PSED</name>
<dbReference type="EMBL" id="CP025494">
    <property type="protein sequence ID" value="AVE04363.1"/>
    <property type="molecule type" value="Genomic_DNA"/>
</dbReference>
<dbReference type="AlphaFoldDB" id="A0A2L1J798"/>
<evidence type="ECO:0000313" key="1">
    <source>
        <dbReference type="EMBL" id="AVE04363.1"/>
    </source>
</evidence>
<sequence>MADARAASYSARRNGAVIALQVRLGKMGERQLRRWFRRVLAYAAAYRQEWGHVVIENGHRHQLYLDRVNEYWSQRQRVGDVTKRVA</sequence>
<evidence type="ECO:0008006" key="3">
    <source>
        <dbReference type="Google" id="ProtNLM"/>
    </source>
</evidence>
<evidence type="ECO:0000313" key="2">
    <source>
        <dbReference type="Proteomes" id="UP000237830"/>
    </source>
</evidence>
<reference evidence="1 2" key="1">
    <citation type="submission" date="2017-12" db="EMBL/GenBank/DDBJ databases">
        <title>Genome sequence of Pseudomonas palleroniana MAB3.</title>
        <authorList>
            <person name="Nascimento F.X."/>
        </authorList>
    </citation>
    <scope>NUCLEOTIDE SEQUENCE [LARGE SCALE GENOMIC DNA]</scope>
    <source>
        <strain evidence="1 2">MAB3</strain>
    </source>
</reference>
<dbReference type="Proteomes" id="UP000237830">
    <property type="component" value="Chromosome"/>
</dbReference>
<organism evidence="1 2">
    <name type="scientific">Pseudomonas palleroniana</name>
    <dbReference type="NCBI Taxonomy" id="191390"/>
    <lineage>
        <taxon>Bacteria</taxon>
        <taxon>Pseudomonadati</taxon>
        <taxon>Pseudomonadota</taxon>
        <taxon>Gammaproteobacteria</taxon>
        <taxon>Pseudomonadales</taxon>
        <taxon>Pseudomonadaceae</taxon>
        <taxon>Pseudomonas</taxon>
    </lineage>
</organism>
<protein>
    <recommendedName>
        <fullName evidence="3">Transposase</fullName>
    </recommendedName>
</protein>
<proteinExistence type="predicted"/>